<gene>
    <name evidence="1" type="ORF">H8Z77_01665</name>
</gene>
<organism evidence="1 2">
    <name type="scientific">Clostridium facile</name>
    <dbReference type="NCBI Taxonomy" id="2763035"/>
    <lineage>
        <taxon>Bacteria</taxon>
        <taxon>Bacillati</taxon>
        <taxon>Bacillota</taxon>
        <taxon>Clostridia</taxon>
        <taxon>Eubacteriales</taxon>
        <taxon>Clostridiaceae</taxon>
        <taxon>Clostridium</taxon>
    </lineage>
</organism>
<sequence length="218" mass="22052">MSVQTQIERLQGEKEALRTKLVALGLAQSNDDLEACVTAVEGIADNGAVSGNISAVAEQYSVPAGYHNGTGKVQIASTEQAKIIAGNIKSGVTILGVAGSYAGEGVDLQEKTVTPTKAQQDITPDEGYDGLSKVSVGAIPDNYADVTGVTATEADVLATKTFVTESGTKTAGTMVNNGAVSATIDGLTTGSYTIPAGYHDGKGTVSLTDDIANALAAI</sequence>
<evidence type="ECO:0008006" key="3">
    <source>
        <dbReference type="Google" id="ProtNLM"/>
    </source>
</evidence>
<evidence type="ECO:0000313" key="2">
    <source>
        <dbReference type="Proteomes" id="UP000649151"/>
    </source>
</evidence>
<dbReference type="EMBL" id="JACOQK010000001">
    <property type="protein sequence ID" value="MBC5786731.1"/>
    <property type="molecule type" value="Genomic_DNA"/>
</dbReference>
<evidence type="ECO:0000313" key="1">
    <source>
        <dbReference type="EMBL" id="MBC5786731.1"/>
    </source>
</evidence>
<reference evidence="1 2" key="1">
    <citation type="submission" date="2020-08" db="EMBL/GenBank/DDBJ databases">
        <title>Genome public.</title>
        <authorList>
            <person name="Liu C."/>
            <person name="Sun Q."/>
        </authorList>
    </citation>
    <scope>NUCLEOTIDE SEQUENCE [LARGE SCALE GENOMIC DNA]</scope>
    <source>
        <strain evidence="1 2">NSJ-27</strain>
    </source>
</reference>
<name>A0ABR7INM8_9CLOT</name>
<accession>A0ABR7INM8</accession>
<keyword evidence="2" id="KW-1185">Reference proteome</keyword>
<dbReference type="Proteomes" id="UP000649151">
    <property type="component" value="Unassembled WGS sequence"/>
</dbReference>
<dbReference type="RefSeq" id="WP_186995966.1">
    <property type="nucleotide sequence ID" value="NZ_JACOQK010000001.1"/>
</dbReference>
<comment type="caution">
    <text evidence="1">The sequence shown here is derived from an EMBL/GenBank/DDBJ whole genome shotgun (WGS) entry which is preliminary data.</text>
</comment>
<protein>
    <recommendedName>
        <fullName evidence="3">Head fiber protein</fullName>
    </recommendedName>
</protein>
<proteinExistence type="predicted"/>